<comment type="caution">
    <text evidence="2">The sequence shown here is derived from an EMBL/GenBank/DDBJ whole genome shotgun (WGS) entry which is preliminary data.</text>
</comment>
<keyword evidence="1" id="KW-0812">Transmembrane</keyword>
<gene>
    <name evidence="2" type="ORF">GYA93_09865</name>
</gene>
<name>A0A7K3LNS1_9ACTN</name>
<proteinExistence type="predicted"/>
<dbReference type="EMBL" id="JAADZU010000025">
    <property type="protein sequence ID" value="NDK89882.1"/>
    <property type="molecule type" value="Genomic_DNA"/>
</dbReference>
<keyword evidence="3" id="KW-1185">Reference proteome</keyword>
<feature type="transmembrane region" description="Helical" evidence="1">
    <location>
        <begin position="21"/>
        <end position="42"/>
    </location>
</feature>
<keyword evidence="2" id="KW-0808">Transferase</keyword>
<dbReference type="GO" id="GO:0016740">
    <property type="term" value="F:transferase activity"/>
    <property type="evidence" value="ECO:0007669"/>
    <property type="project" value="UniProtKB-KW"/>
</dbReference>
<reference evidence="2 3" key="1">
    <citation type="submission" date="2020-01" db="EMBL/GenBank/DDBJ databases">
        <title>Investigation of new actinobacteria for the biodesulphurisation of diesel fuel.</title>
        <authorList>
            <person name="Athi Narayanan S.M."/>
        </authorList>
    </citation>
    <scope>NUCLEOTIDE SEQUENCE [LARGE SCALE GENOMIC DNA]</scope>
    <source>
        <strain evidence="2 3">213E</strain>
    </source>
</reference>
<accession>A0A7K3LNS1</accession>
<dbReference type="Proteomes" id="UP000466307">
    <property type="component" value="Unassembled WGS sequence"/>
</dbReference>
<evidence type="ECO:0000256" key="1">
    <source>
        <dbReference type="SAM" id="Phobius"/>
    </source>
</evidence>
<evidence type="ECO:0000313" key="3">
    <source>
        <dbReference type="Proteomes" id="UP000466307"/>
    </source>
</evidence>
<dbReference type="AlphaFoldDB" id="A0A7K3LNS1"/>
<keyword evidence="1" id="KW-1133">Transmembrane helix</keyword>
<organism evidence="2 3">
    <name type="scientific">Gordonia desulfuricans</name>
    <dbReference type="NCBI Taxonomy" id="89051"/>
    <lineage>
        <taxon>Bacteria</taxon>
        <taxon>Bacillati</taxon>
        <taxon>Actinomycetota</taxon>
        <taxon>Actinomycetes</taxon>
        <taxon>Mycobacteriales</taxon>
        <taxon>Gordoniaceae</taxon>
        <taxon>Gordonia</taxon>
    </lineage>
</organism>
<protein>
    <submittedName>
        <fullName evidence="2">Cellulose synthase (UDP-forming), glycosyl transferase family 2</fullName>
    </submittedName>
</protein>
<evidence type="ECO:0000313" key="2">
    <source>
        <dbReference type="EMBL" id="NDK89882.1"/>
    </source>
</evidence>
<sequence length="51" mass="5677">MPRPERTDRRPVGRNTNRVTAIEVIGYTLVIVFLAVLALGAFDIVLPWTAP</sequence>
<keyword evidence="1" id="KW-0472">Membrane</keyword>